<sequence>MTMITENRPTFLGTNENDGIGHGYSNGIDAMLDLLADVADAVNGRKGDDLIETGAGNDLAAGDMLGEEWSLVDGVWVYDAGRQEVSDMYLTRSYDDVIVTGAGNDVLLGNGGNDMLHAGAGDDIVNAGRDNDMAWGGLGNDLLNLEHGNDYAEGGQGDDIVNGGAGDDEIYGDDRDDNLLAQADETVAGFGAHASEGGWTFSDSYGVQTIAQSASTVAGESYTVAFELAANLSAGLSSAKVEVLWNGEVVDTVQADSGVFSNFEVEVISNGSEGELAFRTVDTSADAGYDFSGPIASYAREVELGGETVSVAAFAPGQSGLYQVISGHLHLFDTETNTYTQIGDAPGFKINAIGFNVEDDLIYGVAKSNGVDSLGNAVSSTDIVMLDANGASYRVGEGHYGDYVGDFDDAGNLWTFHTALNRLSVVDVDNRDADGNPAVSHFHFPSDLFTDRTYDLAYNAAEQMFQAVIAPRVHGGDGKLVSIDVSAVAEGGLPTFTEMPITGTLYGDEMQATMAKGAYGAVFFDGDGNLFYGLNRGDHDLDASTENTGGIYRINVDWQSGEAHAEFMAEAPATGSNDGTVDPRSADAFVEVDAEAAVLLRAPTLTPVAGGNDQLRGGTGEDVIHGNGGDDTLSGGADDDALYGDEGNDVIDAGTGDDFVWGGTGNDKMRGEAGNDALAGGAGDDYAHGGSGDDAVSGDAGADKLVGGTGADVINGGAGNDKLWGGNWSGDGEADTFVFEAGTGKDFVFDFEAGVDRIDLTAWNTDMAALGNVADDQGWATILDLASLDGGQAGDRVILMNVDFDALDSDSFML</sequence>
<keyword evidence="4" id="KW-0800">Toxin</keyword>
<comment type="subcellular location">
    <subcellularLocation>
        <location evidence="1">Membrane</location>
    </subcellularLocation>
    <subcellularLocation>
        <location evidence="2">Secreted</location>
    </subcellularLocation>
</comment>
<evidence type="ECO:0000256" key="7">
    <source>
        <dbReference type="ARBA" id="ARBA00023136"/>
    </source>
</evidence>
<feature type="domain" description="DUF6923" evidence="9">
    <location>
        <begin position="333"/>
        <end position="580"/>
    </location>
</feature>
<dbReference type="Proteomes" id="UP000244932">
    <property type="component" value="Unassembled WGS sequence"/>
</dbReference>
<dbReference type="GO" id="GO:0005576">
    <property type="term" value="C:extracellular region"/>
    <property type="evidence" value="ECO:0007669"/>
    <property type="project" value="UniProtKB-SubCell"/>
</dbReference>
<evidence type="ECO:0000256" key="4">
    <source>
        <dbReference type="ARBA" id="ARBA00022656"/>
    </source>
</evidence>
<dbReference type="InterPro" id="IPR003995">
    <property type="entry name" value="RTX_toxin_determinant-A"/>
</dbReference>
<dbReference type="SUPFAM" id="SSF51120">
    <property type="entry name" value="beta-Roll"/>
    <property type="match status" value="3"/>
</dbReference>
<dbReference type="InterPro" id="IPR054215">
    <property type="entry name" value="DUF6923"/>
</dbReference>
<keyword evidence="6" id="KW-0843">Virulence</keyword>
<dbReference type="SUPFAM" id="SSF63829">
    <property type="entry name" value="Calcium-dependent phosphotriesterase"/>
    <property type="match status" value="1"/>
</dbReference>
<dbReference type="OrthoDB" id="8479154at2"/>
<name>A0A2R8A6U5_9RHOB</name>
<organism evidence="10 11">
    <name type="scientific">Pontivivens insulae</name>
    <dbReference type="NCBI Taxonomy" id="1639689"/>
    <lineage>
        <taxon>Bacteria</taxon>
        <taxon>Pseudomonadati</taxon>
        <taxon>Pseudomonadota</taxon>
        <taxon>Alphaproteobacteria</taxon>
        <taxon>Rhodobacterales</taxon>
        <taxon>Paracoccaceae</taxon>
        <taxon>Pontivivens</taxon>
    </lineage>
</organism>
<feature type="region of interest" description="Disordered" evidence="8">
    <location>
        <begin position="610"/>
        <end position="645"/>
    </location>
</feature>
<dbReference type="EMBL" id="OMKW01000001">
    <property type="protein sequence ID" value="SPF27925.1"/>
    <property type="molecule type" value="Genomic_DNA"/>
</dbReference>
<evidence type="ECO:0000256" key="3">
    <source>
        <dbReference type="ARBA" id="ARBA00022525"/>
    </source>
</evidence>
<evidence type="ECO:0000313" key="11">
    <source>
        <dbReference type="Proteomes" id="UP000244932"/>
    </source>
</evidence>
<dbReference type="InterPro" id="IPR001343">
    <property type="entry name" value="Hemolysn_Ca-bd"/>
</dbReference>
<dbReference type="Pfam" id="PF00353">
    <property type="entry name" value="HemolysinCabind"/>
    <property type="match status" value="6"/>
</dbReference>
<dbReference type="PANTHER" id="PTHR38340">
    <property type="entry name" value="S-LAYER PROTEIN"/>
    <property type="match status" value="1"/>
</dbReference>
<keyword evidence="7" id="KW-0472">Membrane</keyword>
<reference evidence="10 11" key="1">
    <citation type="submission" date="2018-03" db="EMBL/GenBank/DDBJ databases">
        <authorList>
            <person name="Keele B.F."/>
        </authorList>
    </citation>
    <scope>NUCLEOTIDE SEQUENCE [LARGE SCALE GENOMIC DNA]</scope>
    <source>
        <strain evidence="10 11">CeCT 8812</strain>
    </source>
</reference>
<evidence type="ECO:0000256" key="8">
    <source>
        <dbReference type="SAM" id="MobiDB-lite"/>
    </source>
</evidence>
<dbReference type="GO" id="GO:0090729">
    <property type="term" value="F:toxin activity"/>
    <property type="evidence" value="ECO:0007669"/>
    <property type="project" value="UniProtKB-KW"/>
</dbReference>
<keyword evidence="11" id="KW-1185">Reference proteome</keyword>
<dbReference type="RefSeq" id="WP_108780684.1">
    <property type="nucleotide sequence ID" value="NZ_OMKW01000001.1"/>
</dbReference>
<protein>
    <submittedName>
        <fullName evidence="10">Leukotoxin</fullName>
    </submittedName>
</protein>
<evidence type="ECO:0000259" key="9">
    <source>
        <dbReference type="Pfam" id="PF21959"/>
    </source>
</evidence>
<dbReference type="InterPro" id="IPR050557">
    <property type="entry name" value="RTX_toxin/Mannuronan_C5-epim"/>
</dbReference>
<evidence type="ECO:0000256" key="2">
    <source>
        <dbReference type="ARBA" id="ARBA00004613"/>
    </source>
</evidence>
<keyword evidence="3" id="KW-0964">Secreted</keyword>
<evidence type="ECO:0000313" key="10">
    <source>
        <dbReference type="EMBL" id="SPF27925.1"/>
    </source>
</evidence>
<dbReference type="PANTHER" id="PTHR38340:SF1">
    <property type="entry name" value="S-LAYER PROTEIN"/>
    <property type="match status" value="1"/>
</dbReference>
<dbReference type="Gene3D" id="2.150.10.10">
    <property type="entry name" value="Serralysin-like metalloprotease, C-terminal"/>
    <property type="match status" value="3"/>
</dbReference>
<dbReference type="GO" id="GO:0016020">
    <property type="term" value="C:membrane"/>
    <property type="evidence" value="ECO:0007669"/>
    <property type="project" value="UniProtKB-SubCell"/>
</dbReference>
<dbReference type="PRINTS" id="PR00313">
    <property type="entry name" value="CABNDNGRPT"/>
</dbReference>
<dbReference type="PRINTS" id="PR01488">
    <property type="entry name" value="RTXTOXINA"/>
</dbReference>
<dbReference type="GO" id="GO:0005509">
    <property type="term" value="F:calcium ion binding"/>
    <property type="evidence" value="ECO:0007669"/>
    <property type="project" value="InterPro"/>
</dbReference>
<evidence type="ECO:0000256" key="1">
    <source>
        <dbReference type="ARBA" id="ARBA00004370"/>
    </source>
</evidence>
<dbReference type="InterPro" id="IPR011049">
    <property type="entry name" value="Serralysin-like_metalloprot_C"/>
</dbReference>
<dbReference type="AlphaFoldDB" id="A0A2R8A6U5"/>
<dbReference type="Pfam" id="PF21959">
    <property type="entry name" value="DUF6923"/>
    <property type="match status" value="1"/>
</dbReference>
<keyword evidence="5" id="KW-0677">Repeat</keyword>
<evidence type="ECO:0000256" key="6">
    <source>
        <dbReference type="ARBA" id="ARBA00023026"/>
    </source>
</evidence>
<accession>A0A2R8A6U5</accession>
<gene>
    <name evidence="10" type="primary">ltxA_1</name>
    <name evidence="10" type="ORF">POI8812_00220</name>
</gene>
<evidence type="ECO:0000256" key="5">
    <source>
        <dbReference type="ARBA" id="ARBA00022737"/>
    </source>
</evidence>
<proteinExistence type="predicted"/>